<dbReference type="Proteomes" id="UP000014500">
    <property type="component" value="Unassembled WGS sequence"/>
</dbReference>
<sequence length="227" mass="27591">MSDDASWFFAAFNSAFNSGTKKLLCSWYVMRAWQRALKEKISDEKIQKEVYNELRLFIHLQVKEHFDELMPFFKKTRVDEWAAWARKESLINTNMYSEAFHKQLKHGEDLQGKQNKRVDSIIGTLLKLDGYYTNDRVKKFEKGKITKRLQMINVRHRRMQQMVIEKYSLLRTRGNFKIRIIKFRKNLPSRYLQIKMQYLQYLYSRFCLFLSRFTVHKNYLQAQSFCY</sequence>
<protein>
    <recommendedName>
        <fullName evidence="3">MULE transposase domain-containing protein</fullName>
    </recommendedName>
</protein>
<keyword evidence="2" id="KW-1185">Reference proteome</keyword>
<reference evidence="2" key="1">
    <citation type="submission" date="2011-05" db="EMBL/GenBank/DDBJ databases">
        <authorList>
            <person name="Richards S.R."/>
            <person name="Qu J."/>
            <person name="Jiang H."/>
            <person name="Jhangiani S.N."/>
            <person name="Agravi P."/>
            <person name="Goodspeed R."/>
            <person name="Gross S."/>
            <person name="Mandapat C."/>
            <person name="Jackson L."/>
            <person name="Mathew T."/>
            <person name="Pu L."/>
            <person name="Thornton R."/>
            <person name="Saada N."/>
            <person name="Wilczek-Boney K.B."/>
            <person name="Lee S."/>
            <person name="Kovar C."/>
            <person name="Wu Y."/>
            <person name="Scherer S.E."/>
            <person name="Worley K.C."/>
            <person name="Muzny D.M."/>
            <person name="Gibbs R."/>
        </authorList>
    </citation>
    <scope>NUCLEOTIDE SEQUENCE</scope>
    <source>
        <strain evidence="2">Brora</strain>
    </source>
</reference>
<evidence type="ECO:0008006" key="3">
    <source>
        <dbReference type="Google" id="ProtNLM"/>
    </source>
</evidence>
<dbReference type="EMBL" id="JH431499">
    <property type="status" value="NOT_ANNOTATED_CDS"/>
    <property type="molecule type" value="Genomic_DNA"/>
</dbReference>
<reference evidence="1" key="2">
    <citation type="submission" date="2015-02" db="UniProtKB">
        <authorList>
            <consortium name="EnsemblMetazoa"/>
        </authorList>
    </citation>
    <scope>IDENTIFICATION</scope>
</reference>
<proteinExistence type="predicted"/>
<dbReference type="HOGENOM" id="CLU_1221046_0_0_1"/>
<name>T1ITT1_STRMM</name>
<dbReference type="AlphaFoldDB" id="T1ITT1"/>
<evidence type="ECO:0000313" key="1">
    <source>
        <dbReference type="EnsemblMetazoa" id="SMAR004539-PA"/>
    </source>
</evidence>
<dbReference type="PhylomeDB" id="T1ITT1"/>
<evidence type="ECO:0000313" key="2">
    <source>
        <dbReference type="Proteomes" id="UP000014500"/>
    </source>
</evidence>
<accession>T1ITT1</accession>
<dbReference type="STRING" id="126957.T1ITT1"/>
<dbReference type="EnsemblMetazoa" id="SMAR004539-RA">
    <property type="protein sequence ID" value="SMAR004539-PA"/>
    <property type="gene ID" value="SMAR004539"/>
</dbReference>
<organism evidence="1 2">
    <name type="scientific">Strigamia maritima</name>
    <name type="common">European centipede</name>
    <name type="synonym">Geophilus maritimus</name>
    <dbReference type="NCBI Taxonomy" id="126957"/>
    <lineage>
        <taxon>Eukaryota</taxon>
        <taxon>Metazoa</taxon>
        <taxon>Ecdysozoa</taxon>
        <taxon>Arthropoda</taxon>
        <taxon>Myriapoda</taxon>
        <taxon>Chilopoda</taxon>
        <taxon>Pleurostigmophora</taxon>
        <taxon>Geophilomorpha</taxon>
        <taxon>Linotaeniidae</taxon>
        <taxon>Strigamia</taxon>
    </lineage>
</organism>